<reference evidence="9" key="4">
    <citation type="journal article" date="2015" name="G3 (Bethesda)">
        <title>Genome sequences of three phytopathogenic species of the Magnaporthaceae family of fungi.</title>
        <authorList>
            <person name="Okagaki L.H."/>
            <person name="Nunes C.C."/>
            <person name="Sailsbery J."/>
            <person name="Clay B."/>
            <person name="Brown D."/>
            <person name="John T."/>
            <person name="Oh Y."/>
            <person name="Young N."/>
            <person name="Fitzgerald M."/>
            <person name="Haas B.J."/>
            <person name="Zeng Q."/>
            <person name="Young S."/>
            <person name="Adiconis X."/>
            <person name="Fan L."/>
            <person name="Levin J.Z."/>
            <person name="Mitchell T.K."/>
            <person name="Okubara P.A."/>
            <person name="Farman M.L."/>
            <person name="Kohn L.M."/>
            <person name="Birren B."/>
            <person name="Ma L.-J."/>
            <person name="Dean R.A."/>
        </authorList>
    </citation>
    <scope>NUCLEOTIDE SEQUENCE</scope>
    <source>
        <strain evidence="9">ATCC 64411 / 73-15</strain>
    </source>
</reference>
<evidence type="ECO:0000256" key="1">
    <source>
        <dbReference type="ARBA" id="ARBA00004123"/>
    </source>
</evidence>
<evidence type="ECO:0000313" key="10">
    <source>
        <dbReference type="Proteomes" id="UP000011715"/>
    </source>
</evidence>
<dbReference type="EnsemblFungi" id="MAPG_10034T0">
    <property type="protein sequence ID" value="MAPG_10034T0"/>
    <property type="gene ID" value="MAPG_10034"/>
</dbReference>
<feature type="compositionally biased region" description="Basic and acidic residues" evidence="6">
    <location>
        <begin position="216"/>
        <end position="229"/>
    </location>
</feature>
<evidence type="ECO:0000259" key="7">
    <source>
        <dbReference type="PROSITE" id="PS50217"/>
    </source>
</evidence>
<evidence type="ECO:0000256" key="4">
    <source>
        <dbReference type="ARBA" id="ARBA00023163"/>
    </source>
</evidence>
<keyword evidence="3" id="KW-0238">DNA-binding</keyword>
<dbReference type="VEuPathDB" id="FungiDB:MAPG_10034"/>
<feature type="region of interest" description="Disordered" evidence="6">
    <location>
        <begin position="58"/>
        <end position="94"/>
    </location>
</feature>
<name>A0A0C4EBI5_MAGP6</name>
<dbReference type="CDD" id="cd14705">
    <property type="entry name" value="bZIP_Zip1"/>
    <property type="match status" value="1"/>
</dbReference>
<dbReference type="STRING" id="644358.A0A0C4EBI5"/>
<evidence type="ECO:0000256" key="5">
    <source>
        <dbReference type="ARBA" id="ARBA00023242"/>
    </source>
</evidence>
<dbReference type="PROSITE" id="PS50217">
    <property type="entry name" value="BZIP"/>
    <property type="match status" value="1"/>
</dbReference>
<dbReference type="Proteomes" id="UP000011715">
    <property type="component" value="Unassembled WGS sequence"/>
</dbReference>
<feature type="compositionally biased region" description="Basic and acidic residues" evidence="6">
    <location>
        <begin position="188"/>
        <end position="199"/>
    </location>
</feature>
<dbReference type="FunFam" id="1.20.5.170:FF:000075">
    <property type="entry name" value="BZIP transcription factor (MetR)"/>
    <property type="match status" value="1"/>
</dbReference>
<reference evidence="10" key="1">
    <citation type="submission" date="2010-05" db="EMBL/GenBank/DDBJ databases">
        <title>The genome sequence of Magnaporthe poae strain ATCC 64411.</title>
        <authorList>
            <person name="Ma L.-J."/>
            <person name="Dead R."/>
            <person name="Young S."/>
            <person name="Zeng Q."/>
            <person name="Koehrsen M."/>
            <person name="Alvarado L."/>
            <person name="Berlin A."/>
            <person name="Chapman S.B."/>
            <person name="Chen Z."/>
            <person name="Freedman E."/>
            <person name="Gellesch M."/>
            <person name="Goldberg J."/>
            <person name="Griggs A."/>
            <person name="Gujja S."/>
            <person name="Heilman E.R."/>
            <person name="Heiman D."/>
            <person name="Hepburn T."/>
            <person name="Howarth C."/>
            <person name="Jen D."/>
            <person name="Larson L."/>
            <person name="Mehta T."/>
            <person name="Neiman D."/>
            <person name="Pearson M."/>
            <person name="Roberts A."/>
            <person name="Saif S."/>
            <person name="Shea T."/>
            <person name="Shenoy N."/>
            <person name="Sisk P."/>
            <person name="Stolte C."/>
            <person name="Sykes S."/>
            <person name="Walk T."/>
            <person name="White J."/>
            <person name="Yandava C."/>
            <person name="Haas B."/>
            <person name="Nusbaum C."/>
            <person name="Birren B."/>
        </authorList>
    </citation>
    <scope>NUCLEOTIDE SEQUENCE [LARGE SCALE GENOMIC DNA]</scope>
    <source>
        <strain evidence="10">ATCC 64411 / 73-15</strain>
    </source>
</reference>
<evidence type="ECO:0000256" key="2">
    <source>
        <dbReference type="ARBA" id="ARBA00023015"/>
    </source>
</evidence>
<dbReference type="PROSITE" id="PS00036">
    <property type="entry name" value="BZIP_BASIC"/>
    <property type="match status" value="1"/>
</dbReference>
<feature type="region of interest" description="Disordered" evidence="6">
    <location>
        <begin position="275"/>
        <end position="304"/>
    </location>
</feature>
<dbReference type="Gene3D" id="1.20.5.170">
    <property type="match status" value="1"/>
</dbReference>
<feature type="region of interest" description="Disordered" evidence="6">
    <location>
        <begin position="138"/>
        <end position="230"/>
    </location>
</feature>
<evidence type="ECO:0000313" key="9">
    <source>
        <dbReference type="EnsemblFungi" id="MAPG_10034T0"/>
    </source>
</evidence>
<dbReference type="SUPFAM" id="SSF57959">
    <property type="entry name" value="Leucine zipper domain"/>
    <property type="match status" value="1"/>
</dbReference>
<sequence length="304" mass="33243">MAGYAGRRGAPNVSQYLRELTTIQPVTPAATTGPEEGFGLDDDLVMFTNTQFFDFETGQNTDYQSHPAKPESEPTRSEPPPNSASASTTTMDDFGTLDFMSGDFNFPDFGAAYTSPTLQTYPENINGLQPLQQGAQSIYPVPPTQAHRPQQQNGYTPAPRQRAAAAAAGKVSSPESSVSPNRPMSFEDASRLAAEEDKRRRNTAASARFRIKKKQREQALEKSAKEMNDKVATLESRIAQLETENKWLKNLIMEKNDGNDDIAKLWKDFSAKHKAGLKGNGAKDSVKKPVPASPEEHEGGEMTG</sequence>
<dbReference type="GO" id="GO:0001228">
    <property type="term" value="F:DNA-binding transcription activator activity, RNA polymerase II-specific"/>
    <property type="evidence" value="ECO:0007669"/>
    <property type="project" value="TreeGrafter"/>
</dbReference>
<feature type="domain" description="BZIP" evidence="7">
    <location>
        <begin position="196"/>
        <end position="255"/>
    </location>
</feature>
<keyword evidence="10" id="KW-1185">Reference proteome</keyword>
<dbReference type="eggNOG" id="ENOG502S7ZI">
    <property type="taxonomic scope" value="Eukaryota"/>
</dbReference>
<evidence type="ECO:0000256" key="3">
    <source>
        <dbReference type="ARBA" id="ARBA00023125"/>
    </source>
</evidence>
<feature type="compositionally biased region" description="Polar residues" evidence="6">
    <location>
        <begin position="173"/>
        <end position="182"/>
    </location>
</feature>
<accession>A0A0C4EBI5</accession>
<evidence type="ECO:0000256" key="6">
    <source>
        <dbReference type="SAM" id="MobiDB-lite"/>
    </source>
</evidence>
<dbReference type="GO" id="GO:0005634">
    <property type="term" value="C:nucleus"/>
    <property type="evidence" value="ECO:0007669"/>
    <property type="project" value="UniProtKB-SubCell"/>
</dbReference>
<organism evidence="9 10">
    <name type="scientific">Magnaporthiopsis poae (strain ATCC 64411 / 73-15)</name>
    <name type="common">Kentucky bluegrass fungus</name>
    <name type="synonym">Magnaporthe poae</name>
    <dbReference type="NCBI Taxonomy" id="644358"/>
    <lineage>
        <taxon>Eukaryota</taxon>
        <taxon>Fungi</taxon>
        <taxon>Dikarya</taxon>
        <taxon>Ascomycota</taxon>
        <taxon>Pezizomycotina</taxon>
        <taxon>Sordariomycetes</taxon>
        <taxon>Sordariomycetidae</taxon>
        <taxon>Magnaporthales</taxon>
        <taxon>Magnaporthaceae</taxon>
        <taxon>Magnaporthiopsis</taxon>
    </lineage>
</organism>
<dbReference type="InterPro" id="IPR046347">
    <property type="entry name" value="bZIP_sf"/>
</dbReference>
<dbReference type="GO" id="GO:0000977">
    <property type="term" value="F:RNA polymerase II transcription regulatory region sequence-specific DNA binding"/>
    <property type="evidence" value="ECO:0007669"/>
    <property type="project" value="TreeGrafter"/>
</dbReference>
<protein>
    <submittedName>
        <fullName evidence="8">Regulatory protein Cys-3</fullName>
    </submittedName>
</protein>
<dbReference type="PANTHER" id="PTHR13044:SF14">
    <property type="entry name" value="CRYPTOCEPHAL, ISOFORM A"/>
    <property type="match status" value="1"/>
</dbReference>
<dbReference type="Pfam" id="PF07716">
    <property type="entry name" value="bZIP_2"/>
    <property type="match status" value="1"/>
</dbReference>
<reference evidence="8" key="3">
    <citation type="submission" date="2011-03" db="EMBL/GenBank/DDBJ databases">
        <title>Annotation of Magnaporthe poae ATCC 64411.</title>
        <authorList>
            <person name="Ma L.-J."/>
            <person name="Dead R."/>
            <person name="Young S.K."/>
            <person name="Zeng Q."/>
            <person name="Gargeya S."/>
            <person name="Fitzgerald M."/>
            <person name="Haas B."/>
            <person name="Abouelleil A."/>
            <person name="Alvarado L."/>
            <person name="Arachchi H.M."/>
            <person name="Berlin A."/>
            <person name="Brown A."/>
            <person name="Chapman S.B."/>
            <person name="Chen Z."/>
            <person name="Dunbar C."/>
            <person name="Freedman E."/>
            <person name="Gearin G."/>
            <person name="Gellesch M."/>
            <person name="Goldberg J."/>
            <person name="Griggs A."/>
            <person name="Gujja S."/>
            <person name="Heiman D."/>
            <person name="Howarth C."/>
            <person name="Larson L."/>
            <person name="Lui A."/>
            <person name="MacDonald P.J.P."/>
            <person name="Mehta T."/>
            <person name="Montmayeur A."/>
            <person name="Murphy C."/>
            <person name="Neiman D."/>
            <person name="Pearson M."/>
            <person name="Priest M."/>
            <person name="Roberts A."/>
            <person name="Saif S."/>
            <person name="Shea T."/>
            <person name="Shenoy N."/>
            <person name="Sisk P."/>
            <person name="Stolte C."/>
            <person name="Sykes S."/>
            <person name="Yandava C."/>
            <person name="Wortman J."/>
            <person name="Nusbaum C."/>
            <person name="Birren B."/>
        </authorList>
    </citation>
    <scope>NUCLEOTIDE SEQUENCE</scope>
    <source>
        <strain evidence="8">ATCC 64411</strain>
    </source>
</reference>
<dbReference type="EMBL" id="ADBL01002576">
    <property type="status" value="NOT_ANNOTATED_CDS"/>
    <property type="molecule type" value="Genomic_DNA"/>
</dbReference>
<gene>
    <name evidence="8" type="ORF">MAPG_10034</name>
</gene>
<comment type="subcellular location">
    <subcellularLocation>
        <location evidence="1">Nucleus</location>
    </subcellularLocation>
</comment>
<reference evidence="9" key="5">
    <citation type="submission" date="2015-06" db="UniProtKB">
        <authorList>
            <consortium name="EnsemblFungi"/>
        </authorList>
    </citation>
    <scope>IDENTIFICATION</scope>
    <source>
        <strain evidence="9">ATCC 64411</strain>
    </source>
</reference>
<dbReference type="EMBL" id="GL876977">
    <property type="protein sequence ID" value="KLU91516.1"/>
    <property type="molecule type" value="Genomic_DNA"/>
</dbReference>
<reference evidence="8" key="2">
    <citation type="submission" date="2010-05" db="EMBL/GenBank/DDBJ databases">
        <title>The Genome Sequence of Magnaporthe poae strain ATCC 64411.</title>
        <authorList>
            <consortium name="The Broad Institute Genome Sequencing Platform"/>
            <consortium name="Broad Institute Genome Sequencing Center for Infectious Disease"/>
            <person name="Ma L.-J."/>
            <person name="Dead R."/>
            <person name="Young S."/>
            <person name="Zeng Q."/>
            <person name="Koehrsen M."/>
            <person name="Alvarado L."/>
            <person name="Berlin A."/>
            <person name="Chapman S.B."/>
            <person name="Chen Z."/>
            <person name="Freedman E."/>
            <person name="Gellesch M."/>
            <person name="Goldberg J."/>
            <person name="Griggs A."/>
            <person name="Gujja S."/>
            <person name="Heilman E.R."/>
            <person name="Heiman D."/>
            <person name="Hepburn T."/>
            <person name="Howarth C."/>
            <person name="Jen D."/>
            <person name="Larson L."/>
            <person name="Mehta T."/>
            <person name="Neiman D."/>
            <person name="Pearson M."/>
            <person name="Roberts A."/>
            <person name="Saif S."/>
            <person name="Shea T."/>
            <person name="Shenoy N."/>
            <person name="Sisk P."/>
            <person name="Stolte C."/>
            <person name="Sykes S."/>
            <person name="Walk T."/>
            <person name="White J."/>
            <person name="Yandava C."/>
            <person name="Haas B."/>
            <person name="Nusbaum C."/>
            <person name="Birren B."/>
        </authorList>
    </citation>
    <scope>NUCLEOTIDE SEQUENCE</scope>
    <source>
        <strain evidence="8">ATCC 64411</strain>
    </source>
</reference>
<dbReference type="AlphaFoldDB" id="A0A0C4EBI5"/>
<dbReference type="OMA" id="EFDKFTD"/>
<keyword evidence="4" id="KW-0804">Transcription</keyword>
<dbReference type="OrthoDB" id="1939598at2759"/>
<evidence type="ECO:0000313" key="8">
    <source>
        <dbReference type="EMBL" id="KLU91516.1"/>
    </source>
</evidence>
<dbReference type="InterPro" id="IPR004827">
    <property type="entry name" value="bZIP"/>
</dbReference>
<dbReference type="SMART" id="SM00338">
    <property type="entry name" value="BRLZ"/>
    <property type="match status" value="1"/>
</dbReference>
<proteinExistence type="predicted"/>
<keyword evidence="5" id="KW-0539">Nucleus</keyword>
<keyword evidence="2" id="KW-0805">Transcription regulation</keyword>
<feature type="compositionally biased region" description="Basic and acidic residues" evidence="6">
    <location>
        <begin position="294"/>
        <end position="304"/>
    </location>
</feature>
<dbReference type="PANTHER" id="PTHR13044">
    <property type="entry name" value="ACTIVATING TRANSCRIPTION FACTOR ATF 4/5"/>
    <property type="match status" value="1"/>
</dbReference>